<dbReference type="Pfam" id="PF03572">
    <property type="entry name" value="Peptidase_S41"/>
    <property type="match status" value="1"/>
</dbReference>
<dbReference type="RefSeq" id="WP_354601625.1">
    <property type="nucleotide sequence ID" value="NZ_JBEWZI010000014.1"/>
</dbReference>
<dbReference type="InterPro" id="IPR028204">
    <property type="entry name" value="Tricorn_C1"/>
</dbReference>
<comment type="caution">
    <text evidence="3">The sequence shown here is derived from an EMBL/GenBank/DDBJ whole genome shotgun (WGS) entry which is preliminary data.</text>
</comment>
<evidence type="ECO:0000259" key="2">
    <source>
        <dbReference type="SMART" id="SM00245"/>
    </source>
</evidence>
<dbReference type="PANTHER" id="PTHR32060">
    <property type="entry name" value="TAIL-SPECIFIC PROTEASE"/>
    <property type="match status" value="1"/>
</dbReference>
<proteinExistence type="predicted"/>
<dbReference type="PANTHER" id="PTHR32060:SF30">
    <property type="entry name" value="CARBOXY-TERMINAL PROCESSING PROTEASE CTPA"/>
    <property type="match status" value="1"/>
</dbReference>
<accession>A0ABV2TQ66</accession>
<keyword evidence="4" id="KW-1185">Reference proteome</keyword>
<dbReference type="InterPro" id="IPR036034">
    <property type="entry name" value="PDZ_sf"/>
</dbReference>
<gene>
    <name evidence="3" type="ORF">ABXR19_13280</name>
</gene>
<feature type="domain" description="Tail specific protease" evidence="2">
    <location>
        <begin position="200"/>
        <end position="413"/>
    </location>
</feature>
<dbReference type="InterPro" id="IPR005151">
    <property type="entry name" value="Tail-specific_protease"/>
</dbReference>
<dbReference type="Gene3D" id="3.30.750.44">
    <property type="match status" value="1"/>
</dbReference>
<protein>
    <submittedName>
        <fullName evidence="3">S41 family peptidase</fullName>
    </submittedName>
</protein>
<evidence type="ECO:0000313" key="3">
    <source>
        <dbReference type="EMBL" id="MET7015162.1"/>
    </source>
</evidence>
<reference evidence="3 4" key="1">
    <citation type="submission" date="2024-07" db="EMBL/GenBank/DDBJ databases">
        <title>Uliginosibacterium flavum JJ3220;KACC:17644.</title>
        <authorList>
            <person name="Kim M.K."/>
        </authorList>
    </citation>
    <scope>NUCLEOTIDE SEQUENCE [LARGE SCALE GENOMIC DNA]</scope>
    <source>
        <strain evidence="3 4">KACC:17644</strain>
    </source>
</reference>
<dbReference type="InterPro" id="IPR029045">
    <property type="entry name" value="ClpP/crotonase-like_dom_sf"/>
</dbReference>
<evidence type="ECO:0000256" key="1">
    <source>
        <dbReference type="SAM" id="SignalP"/>
    </source>
</evidence>
<dbReference type="SUPFAM" id="SSF50156">
    <property type="entry name" value="PDZ domain-like"/>
    <property type="match status" value="1"/>
</dbReference>
<dbReference type="PROSITE" id="PS51257">
    <property type="entry name" value="PROKAR_LIPOPROTEIN"/>
    <property type="match status" value="1"/>
</dbReference>
<feature type="chain" id="PRO_5047497921" evidence="1">
    <location>
        <begin position="19"/>
        <end position="438"/>
    </location>
</feature>
<organism evidence="3 4">
    <name type="scientific">Uliginosibacterium flavum</name>
    <dbReference type="NCBI Taxonomy" id="1396831"/>
    <lineage>
        <taxon>Bacteria</taxon>
        <taxon>Pseudomonadati</taxon>
        <taxon>Pseudomonadota</taxon>
        <taxon>Betaproteobacteria</taxon>
        <taxon>Rhodocyclales</taxon>
        <taxon>Zoogloeaceae</taxon>
        <taxon>Uliginosibacterium</taxon>
    </lineage>
</organism>
<dbReference type="Gene3D" id="3.90.226.10">
    <property type="entry name" value="2-enoyl-CoA Hydratase, Chain A, domain 1"/>
    <property type="match status" value="1"/>
</dbReference>
<dbReference type="Proteomes" id="UP001549691">
    <property type="component" value="Unassembled WGS sequence"/>
</dbReference>
<dbReference type="Pfam" id="PF14684">
    <property type="entry name" value="Tricorn_C1"/>
    <property type="match status" value="1"/>
</dbReference>
<evidence type="ECO:0000313" key="4">
    <source>
        <dbReference type="Proteomes" id="UP001549691"/>
    </source>
</evidence>
<sequence length="438" mass="46948">MKLFIVLFALCSVLSGCATFDPHGVISRRVGNAAPASGKLDAAARAEAFDFVWTTINTGYLDPAFKGVDWKAVGERYRPLALDAADDGAFWKQLDHMTGELRDAHTRVESPQRYAEIRAQAGISLSVLLVELDGLLLVERVGSGSEAWLAGLRPGARVLRIADEPALGWWRRTVNAAREGSTPLSRQRYANGALNTGKAGEAVAIEFERPDGSRVATKIARNKVSGKPGVLALKLSSGLGYLRFSSFDESIRSETLKALEGLRDTQGIVLDLRDNGGGSTFFARAFAEQFVTGKHEVARINTRSGKPVTLFFGMLDLIKPEFILDGPEKPLNQPLVILMNSASSSASELTATALQSLGRAHIIGDTSCGCLLGYLGYAKVPGGGALAYSEIGFTFSDGRRIEGIGLMPDEAVRPSAADLASGRDTQFEAAVAWLSREK</sequence>
<dbReference type="SUPFAM" id="SSF52096">
    <property type="entry name" value="ClpP/crotonase"/>
    <property type="match status" value="1"/>
</dbReference>
<dbReference type="EMBL" id="JBEWZI010000014">
    <property type="protein sequence ID" value="MET7015162.1"/>
    <property type="molecule type" value="Genomic_DNA"/>
</dbReference>
<keyword evidence="1" id="KW-0732">Signal</keyword>
<dbReference type="CDD" id="cd07562">
    <property type="entry name" value="Peptidase_S41_TRI"/>
    <property type="match status" value="1"/>
</dbReference>
<name>A0ABV2TQ66_9RHOO</name>
<dbReference type="SMART" id="SM00245">
    <property type="entry name" value="TSPc"/>
    <property type="match status" value="1"/>
</dbReference>
<feature type="signal peptide" evidence="1">
    <location>
        <begin position="1"/>
        <end position="18"/>
    </location>
</feature>